<feature type="coiled-coil region" evidence="1">
    <location>
        <begin position="416"/>
        <end position="484"/>
    </location>
</feature>
<reference evidence="4" key="1">
    <citation type="submission" date="2022-06" db="EMBL/GenBank/DDBJ databases">
        <title>Genomic Encyclopedia of Archaeal and Bacterial Type Strains, Phase II (KMG-II): from individual species to whole genera.</title>
        <authorList>
            <person name="Goeker M."/>
        </authorList>
    </citation>
    <scope>NUCLEOTIDE SEQUENCE</scope>
    <source>
        <strain evidence="4">DSM 43935</strain>
    </source>
</reference>
<keyword evidence="3" id="KW-0472">Membrane</keyword>
<dbReference type="AlphaFoldDB" id="A0AAE3KIA6"/>
<proteinExistence type="predicted"/>
<keyword evidence="3" id="KW-1133">Transmembrane helix</keyword>
<comment type="caution">
    <text evidence="4">The sequence shown here is derived from an EMBL/GenBank/DDBJ whole genome shotgun (WGS) entry which is preliminary data.</text>
</comment>
<dbReference type="RefSeq" id="WP_253775996.1">
    <property type="nucleotide sequence ID" value="NZ_JAMTCK010000013.1"/>
</dbReference>
<gene>
    <name evidence="4" type="ORF">LX83_005168</name>
</gene>
<feature type="compositionally biased region" description="Basic and acidic residues" evidence="2">
    <location>
        <begin position="484"/>
        <end position="493"/>
    </location>
</feature>
<feature type="transmembrane region" description="Helical" evidence="3">
    <location>
        <begin position="574"/>
        <end position="595"/>
    </location>
</feature>
<keyword evidence="5" id="KW-1185">Reference proteome</keyword>
<evidence type="ECO:0000313" key="4">
    <source>
        <dbReference type="EMBL" id="MCP2168290.1"/>
    </source>
</evidence>
<keyword evidence="3" id="KW-0812">Transmembrane</keyword>
<dbReference type="EMBL" id="JAMTCK010000013">
    <property type="protein sequence ID" value="MCP2168290.1"/>
    <property type="molecule type" value="Genomic_DNA"/>
</dbReference>
<evidence type="ECO:0000256" key="1">
    <source>
        <dbReference type="SAM" id="Coils"/>
    </source>
</evidence>
<organism evidence="4 5">
    <name type="scientific">Goodfellowiella coeruleoviolacea</name>
    <dbReference type="NCBI Taxonomy" id="334858"/>
    <lineage>
        <taxon>Bacteria</taxon>
        <taxon>Bacillati</taxon>
        <taxon>Actinomycetota</taxon>
        <taxon>Actinomycetes</taxon>
        <taxon>Pseudonocardiales</taxon>
        <taxon>Pseudonocardiaceae</taxon>
        <taxon>Goodfellowiella</taxon>
    </lineage>
</organism>
<evidence type="ECO:0000256" key="2">
    <source>
        <dbReference type="SAM" id="MobiDB-lite"/>
    </source>
</evidence>
<feature type="transmembrane region" description="Helical" evidence="3">
    <location>
        <begin position="548"/>
        <end position="567"/>
    </location>
</feature>
<dbReference type="PANTHER" id="PTHR48174">
    <property type="entry name" value="DUF946 FAMILY PROTEIN"/>
    <property type="match status" value="1"/>
</dbReference>
<feature type="transmembrane region" description="Helical" evidence="3">
    <location>
        <begin position="522"/>
        <end position="542"/>
    </location>
</feature>
<name>A0AAE3KIA6_9PSEU</name>
<accession>A0AAE3KIA6</accession>
<sequence length="624" mass="68650">MPQPDRHPGAVAPPAATLAPPAALATEKWADGGALALLRAYEPVIMHTRGEQFLPTAVDGYVRACGLWVTTRDGHQEPVAEPGELTLEALADIAAARSTDALHLRFVHEPFGPAEVRRWRRQNRPSTGLSGRLAAVGMVSRVIDVLVKISLVVRGTVPGGLAAAAATQYQRTLAPAGCTYYGRVVRDGGFVVCQYWFFYAMNDWRTTFGGLNEHEADWETVSVYLAETPEGLRPAWVAASTHESVGDNLRRRWDDPDLRRRGDHPVVFVGAGSHSGAILPGDYLIAVNPKPLRPLVHRYQQLTGFLLPWTRDRDRRGIAVPFIDYARGDGPQVGPGGAHPWQAVLIDDDTPWVRSFRGLWGRDTRDWLSGERAPAGPRYNRDGTVRTSWADPVGWAGLHKVAPDPAARTRALAERVTALDELIAEAEADIEERRRRLRAQAAELASLRRQLATRELARERAQAIEEAERELAKLSAHRTRLAEERAAHRESLRDPLPPDPPQAHLRDPHLPYRSTQRGRVGFLRVWAALSIPLFILTMAALTSVPVHIGLPAFAAVLLAFTTVEALARRKLLAFLASLGMLVGALLVLIGLLFLLVHFRRLALVGLLGIGATALLVANVRDLRR</sequence>
<dbReference type="PANTHER" id="PTHR48174:SF5">
    <property type="entry name" value="VACUOLAR PROTEIN SORTING-ASSOCIATED PROTEIN 62"/>
    <property type="match status" value="1"/>
</dbReference>
<keyword evidence="1" id="KW-0175">Coiled coil</keyword>
<evidence type="ECO:0000313" key="5">
    <source>
        <dbReference type="Proteomes" id="UP001206128"/>
    </source>
</evidence>
<feature type="region of interest" description="Disordered" evidence="2">
    <location>
        <begin position="484"/>
        <end position="510"/>
    </location>
</feature>
<feature type="transmembrane region" description="Helical" evidence="3">
    <location>
        <begin position="601"/>
        <end position="619"/>
    </location>
</feature>
<protein>
    <submittedName>
        <fullName evidence="4">Uncharacterized protein</fullName>
    </submittedName>
</protein>
<evidence type="ECO:0000256" key="3">
    <source>
        <dbReference type="SAM" id="Phobius"/>
    </source>
</evidence>
<dbReference type="Proteomes" id="UP001206128">
    <property type="component" value="Unassembled WGS sequence"/>
</dbReference>